<gene>
    <name evidence="3" type="ORF">SAMN04515673_10355</name>
</gene>
<accession>A0A1I6DE19</accession>
<feature type="compositionally biased region" description="Low complexity" evidence="1">
    <location>
        <begin position="78"/>
        <end position="90"/>
    </location>
</feature>
<keyword evidence="4" id="KW-1185">Reference proteome</keyword>
<feature type="chain" id="PRO_5011676748" description="D-galactarate dehydratase / Altronate hydrolase, C terminus" evidence="2">
    <location>
        <begin position="30"/>
        <end position="169"/>
    </location>
</feature>
<evidence type="ECO:0000313" key="4">
    <source>
        <dbReference type="Proteomes" id="UP000199302"/>
    </source>
</evidence>
<keyword evidence="2" id="KW-0732">Signal</keyword>
<feature type="region of interest" description="Disordered" evidence="1">
    <location>
        <begin position="39"/>
        <end position="103"/>
    </location>
</feature>
<reference evidence="3 4" key="1">
    <citation type="submission" date="2016-10" db="EMBL/GenBank/DDBJ databases">
        <authorList>
            <person name="de Groot N.N."/>
        </authorList>
    </citation>
    <scope>NUCLEOTIDE SEQUENCE [LARGE SCALE GENOMIC DNA]</scope>
    <source>
        <strain evidence="4">KMM 9023,NRIC 0796,JCM 17311,KCTC 23692</strain>
    </source>
</reference>
<proteinExistence type="predicted"/>
<dbReference type="AlphaFoldDB" id="A0A1I6DE19"/>
<evidence type="ECO:0000256" key="2">
    <source>
        <dbReference type="SAM" id="SignalP"/>
    </source>
</evidence>
<dbReference type="EMBL" id="FOYI01000003">
    <property type="protein sequence ID" value="SFR03699.1"/>
    <property type="molecule type" value="Genomic_DNA"/>
</dbReference>
<name>A0A1I6DE19_9RHOB</name>
<organism evidence="3 4">
    <name type="scientific">Poseidonocella sedimentorum</name>
    <dbReference type="NCBI Taxonomy" id="871652"/>
    <lineage>
        <taxon>Bacteria</taxon>
        <taxon>Pseudomonadati</taxon>
        <taxon>Pseudomonadota</taxon>
        <taxon>Alphaproteobacteria</taxon>
        <taxon>Rhodobacterales</taxon>
        <taxon>Roseobacteraceae</taxon>
        <taxon>Poseidonocella</taxon>
    </lineage>
</organism>
<feature type="compositionally biased region" description="Low complexity" evidence="1">
    <location>
        <begin position="42"/>
        <end position="54"/>
    </location>
</feature>
<sequence>MRDPVRLVAPVSPLRPMVLCLGLAGLGLAGCAQMPPTGGLPGAEADPAAQAAPATPAPPATARTAEEFDTTTAEDRAAAQATTAQPADAPLGRTITSLGNPTDPGFWMETPLVDAVRSGRVRDPATGKSVAVELRPAGGAASGSRISLAAMRLLGAPLTGLPELEVFAD</sequence>
<evidence type="ECO:0008006" key="5">
    <source>
        <dbReference type="Google" id="ProtNLM"/>
    </source>
</evidence>
<dbReference type="Proteomes" id="UP000199302">
    <property type="component" value="Unassembled WGS sequence"/>
</dbReference>
<evidence type="ECO:0000256" key="1">
    <source>
        <dbReference type="SAM" id="MobiDB-lite"/>
    </source>
</evidence>
<evidence type="ECO:0000313" key="3">
    <source>
        <dbReference type="EMBL" id="SFR03699.1"/>
    </source>
</evidence>
<feature type="signal peptide" evidence="2">
    <location>
        <begin position="1"/>
        <end position="29"/>
    </location>
</feature>
<protein>
    <recommendedName>
        <fullName evidence="5">D-galactarate dehydratase / Altronate hydrolase, C terminus</fullName>
    </recommendedName>
</protein>
<dbReference type="STRING" id="871652.SAMN04515673_10355"/>
<dbReference type="PROSITE" id="PS51257">
    <property type="entry name" value="PROKAR_LIPOPROTEIN"/>
    <property type="match status" value="1"/>
</dbReference>